<dbReference type="Proteomes" id="UP000316080">
    <property type="component" value="Unassembled WGS sequence"/>
</dbReference>
<evidence type="ECO:0000313" key="4">
    <source>
        <dbReference type="Proteomes" id="UP000317265"/>
    </source>
</evidence>
<reference evidence="1 3" key="2">
    <citation type="journal article" date="2019" name="Nat. Microbiol.">
        <title>Wide diversity of methane and short-chain alkane metabolisms in uncultured archaea.</title>
        <authorList>
            <person name="Borrel G."/>
            <person name="Adam P.S."/>
            <person name="McKay L.J."/>
            <person name="Chen L.X."/>
            <person name="Sierra-Garcia I.N."/>
            <person name="Sieber C.M."/>
            <person name="Letourneur Q."/>
            <person name="Ghozlane A."/>
            <person name="Andersen G.L."/>
            <person name="Li W.J."/>
            <person name="Hallam S.J."/>
            <person name="Muyzer G."/>
            <person name="de Oliveira V.M."/>
            <person name="Inskeep W.P."/>
            <person name="Banfield J.F."/>
            <person name="Gribaldo S."/>
        </authorList>
    </citation>
    <scope>NUCLEOTIDE SEQUENCE [LARGE SCALE GENOMIC DNA]</scope>
    <source>
        <strain evidence="1">Verst-YHS</strain>
    </source>
</reference>
<gene>
    <name evidence="2" type="ORF">DSO09_05045</name>
    <name evidence="1" type="ORF">EF809_04495</name>
</gene>
<dbReference type="AlphaFoldDB" id="A0A523BBB6"/>
<comment type="caution">
    <text evidence="2">The sequence shown here is derived from an EMBL/GenBank/DDBJ whole genome shotgun (WGS) entry which is preliminary data.</text>
</comment>
<dbReference type="EMBL" id="RXIH01000035">
    <property type="protein sequence ID" value="RZN55806.1"/>
    <property type="molecule type" value="Genomic_DNA"/>
</dbReference>
<dbReference type="Proteomes" id="UP000317265">
    <property type="component" value="Unassembled WGS sequence"/>
</dbReference>
<accession>A0A523BBB6</accession>
<evidence type="ECO:0000313" key="3">
    <source>
        <dbReference type="Proteomes" id="UP000316080"/>
    </source>
</evidence>
<evidence type="ECO:0000313" key="1">
    <source>
        <dbReference type="EMBL" id="RZN55806.1"/>
    </source>
</evidence>
<name>A0A523BBB6_9CREN</name>
<dbReference type="EMBL" id="QNVI01000058">
    <property type="protein sequence ID" value="TDA38152.1"/>
    <property type="molecule type" value="Genomic_DNA"/>
</dbReference>
<organism evidence="2 4">
    <name type="scientific">Thermoproteota archaeon</name>
    <dbReference type="NCBI Taxonomy" id="2056631"/>
    <lineage>
        <taxon>Archaea</taxon>
        <taxon>Thermoproteota</taxon>
    </lineage>
</organism>
<evidence type="ECO:0000313" key="2">
    <source>
        <dbReference type="EMBL" id="TDA38152.1"/>
    </source>
</evidence>
<proteinExistence type="predicted"/>
<reference evidence="2 4" key="1">
    <citation type="journal article" date="2019" name="Nat. Microbiol.">
        <title>Expanding anaerobic alkane metabolism in the domain of Archaea.</title>
        <authorList>
            <person name="Wang Y."/>
            <person name="Wegener G."/>
            <person name="Hou J."/>
            <person name="Wang F."/>
            <person name="Xiao X."/>
        </authorList>
    </citation>
    <scope>NUCLEOTIDE SEQUENCE [LARGE SCALE GENOMIC DNA]</scope>
    <source>
        <strain evidence="2">WYZ-LMO11</strain>
    </source>
</reference>
<protein>
    <submittedName>
        <fullName evidence="2">Uncharacterized protein</fullName>
    </submittedName>
</protein>
<sequence>MISCKILDNLDKHISIINPPIIEGTSGIKHQFYLIGRNKEDLIVIEYCKDEISLLKFFIKSSDVKSKLKIAIYENITEEVKKLASSYGIFLAKNTEDIIKIIKENL</sequence>